<sequence>MFWDFSPNGALTSKSAYASPESAQLHEGSIILTFSIWVFKNALRITCSSSNGESNNWGLTFAATCSLLWNGRIKKFSATIPGILVLYGVNSGRARKRLGLVLKGLLLAWEKGYWKVIIELDAVSFLKLIVHGTKELNAGFPSSTTLFPYLFTLTERIVQFHGRYSSIL</sequence>
<keyword evidence="2" id="KW-1185">Reference proteome</keyword>
<dbReference type="Proteomes" id="UP001415857">
    <property type="component" value="Unassembled WGS sequence"/>
</dbReference>
<protein>
    <submittedName>
        <fullName evidence="1">Uncharacterized protein</fullName>
    </submittedName>
</protein>
<dbReference type="AlphaFoldDB" id="A0AAP0SD74"/>
<gene>
    <name evidence="1" type="ORF">L1049_020767</name>
</gene>
<organism evidence="1 2">
    <name type="scientific">Liquidambar formosana</name>
    <name type="common">Formosan gum</name>
    <dbReference type="NCBI Taxonomy" id="63359"/>
    <lineage>
        <taxon>Eukaryota</taxon>
        <taxon>Viridiplantae</taxon>
        <taxon>Streptophyta</taxon>
        <taxon>Embryophyta</taxon>
        <taxon>Tracheophyta</taxon>
        <taxon>Spermatophyta</taxon>
        <taxon>Magnoliopsida</taxon>
        <taxon>eudicotyledons</taxon>
        <taxon>Gunneridae</taxon>
        <taxon>Pentapetalae</taxon>
        <taxon>Saxifragales</taxon>
        <taxon>Altingiaceae</taxon>
        <taxon>Liquidambar</taxon>
    </lineage>
</organism>
<name>A0AAP0SD74_LIQFO</name>
<reference evidence="1 2" key="1">
    <citation type="journal article" date="2024" name="Plant J.">
        <title>Genome sequences and population genomics reveal climatic adaptation and genomic divergence between two closely related sweetgum species.</title>
        <authorList>
            <person name="Xu W.Q."/>
            <person name="Ren C.Q."/>
            <person name="Zhang X.Y."/>
            <person name="Comes H.P."/>
            <person name="Liu X.H."/>
            <person name="Li Y.G."/>
            <person name="Kettle C.J."/>
            <person name="Jalonen R."/>
            <person name="Gaisberger H."/>
            <person name="Ma Y.Z."/>
            <person name="Qiu Y.X."/>
        </authorList>
    </citation>
    <scope>NUCLEOTIDE SEQUENCE [LARGE SCALE GENOMIC DNA]</scope>
    <source>
        <strain evidence="1">Hangzhou</strain>
    </source>
</reference>
<dbReference type="EMBL" id="JBBPBK010000001">
    <property type="protein sequence ID" value="KAK9292787.1"/>
    <property type="molecule type" value="Genomic_DNA"/>
</dbReference>
<evidence type="ECO:0000313" key="2">
    <source>
        <dbReference type="Proteomes" id="UP001415857"/>
    </source>
</evidence>
<accession>A0AAP0SD74</accession>
<proteinExistence type="predicted"/>
<comment type="caution">
    <text evidence="1">The sequence shown here is derived from an EMBL/GenBank/DDBJ whole genome shotgun (WGS) entry which is preliminary data.</text>
</comment>
<evidence type="ECO:0000313" key="1">
    <source>
        <dbReference type="EMBL" id="KAK9292787.1"/>
    </source>
</evidence>